<proteinExistence type="inferred from homology"/>
<dbReference type="InterPro" id="IPR011542">
    <property type="entry name" value="SUF_FeS_clus_asmbl_SufD"/>
</dbReference>
<dbReference type="PANTHER" id="PTHR30508:SF1">
    <property type="entry name" value="UPF0051 PROTEIN ABCI8, CHLOROPLASTIC-RELATED"/>
    <property type="match status" value="1"/>
</dbReference>
<dbReference type="Pfam" id="PF19295">
    <property type="entry name" value="SufBD_N"/>
    <property type="match status" value="1"/>
</dbReference>
<feature type="domain" description="SUF system FeS cluster assembly SufBD core" evidence="2">
    <location>
        <begin position="175"/>
        <end position="408"/>
    </location>
</feature>
<evidence type="ECO:0000313" key="4">
    <source>
        <dbReference type="EMBL" id="NHN31609.1"/>
    </source>
</evidence>
<dbReference type="RefSeq" id="WP_166151776.1">
    <property type="nucleotide sequence ID" value="NZ_JAAOIW010000005.1"/>
</dbReference>
<dbReference type="InterPro" id="IPR037284">
    <property type="entry name" value="SUF_FeS_clus_asmbl_SufBD_sf"/>
</dbReference>
<comment type="caution">
    <text evidence="4">The sequence shown here is derived from an EMBL/GenBank/DDBJ whole genome shotgun (WGS) entry which is preliminary data.</text>
</comment>
<dbReference type="Proteomes" id="UP001165962">
    <property type="component" value="Unassembled WGS sequence"/>
</dbReference>
<evidence type="ECO:0000259" key="2">
    <source>
        <dbReference type="Pfam" id="PF01458"/>
    </source>
</evidence>
<dbReference type="InterPro" id="IPR000825">
    <property type="entry name" value="SUF_FeS_clus_asmbl_SufBD_core"/>
</dbReference>
<dbReference type="SUPFAM" id="SSF101960">
    <property type="entry name" value="Stabilizer of iron transporter SufD"/>
    <property type="match status" value="1"/>
</dbReference>
<sequence>MTTQAILPIDRQAIVELSQSRQEPEWMTNIRAEALELAGSLDLPVLEKTRIDRWPLRSYGTHKVESVLTSLDQLPEFTKALLQDEGEQKNLIVQKNSSIVFQSSSEELAKQGVIFTSLEAALISHPELVKAYFMTVVGKEENRLTALHTALWSGGVFLYVPKNVHVELPLQALFLTDDAEACFSPHVLIVAESHSSVTYVDNYASHGDLNHLVQNGIVEVVLKPGAVVNYASVHNLDESVVDLSYRRASVEQDATMNWVIGEMNYGNVMSDTTSLLKGNGSTSDAKIICVGTNEQKLNVTTRAVHFGRSSSSDMITRAVLRDASTAIINGITKIEKGATGANGQQTEKVLMLSPKARGDANPILLIDEDDVKAGHAASVGQVNPDQIHYLMSRGITKAEAQRLVIYGFLAPVVSVIPMKKIQEQLQRFVERKLGQ</sequence>
<name>A0ABX0J8U2_9BACL</name>
<evidence type="ECO:0000256" key="1">
    <source>
        <dbReference type="ARBA" id="ARBA00043967"/>
    </source>
</evidence>
<comment type="similarity">
    <text evidence="1">Belongs to the iron-sulfur cluster assembly SufBD family.</text>
</comment>
<evidence type="ECO:0000259" key="3">
    <source>
        <dbReference type="Pfam" id="PF19295"/>
    </source>
</evidence>
<accession>A0ABX0J8U2</accession>
<keyword evidence="5" id="KW-1185">Reference proteome</keyword>
<evidence type="ECO:0000313" key="5">
    <source>
        <dbReference type="Proteomes" id="UP001165962"/>
    </source>
</evidence>
<dbReference type="Pfam" id="PF01458">
    <property type="entry name" value="SUFBD_core"/>
    <property type="match status" value="1"/>
</dbReference>
<dbReference type="InterPro" id="IPR045595">
    <property type="entry name" value="SufBD_N"/>
</dbReference>
<organism evidence="4 5">
    <name type="scientific">Paenibacillus agricola</name>
    <dbReference type="NCBI Taxonomy" id="2716264"/>
    <lineage>
        <taxon>Bacteria</taxon>
        <taxon>Bacillati</taxon>
        <taxon>Bacillota</taxon>
        <taxon>Bacilli</taxon>
        <taxon>Bacillales</taxon>
        <taxon>Paenibacillaceae</taxon>
        <taxon>Paenibacillus</taxon>
    </lineage>
</organism>
<feature type="domain" description="SUF system FeS cluster assembly SufBD N-terminal" evidence="3">
    <location>
        <begin position="91"/>
        <end position="171"/>
    </location>
</feature>
<gene>
    <name evidence="4" type="primary">sufD</name>
    <name evidence="4" type="ORF">G9U52_17385</name>
</gene>
<dbReference type="PANTHER" id="PTHR30508">
    <property type="entry name" value="FES CLUSTER ASSEMBLY PROTEIN SUF"/>
    <property type="match status" value="1"/>
</dbReference>
<protein>
    <submittedName>
        <fullName evidence="4">Fe-S cluster assembly protein SufD</fullName>
    </submittedName>
</protein>
<dbReference type="NCBIfam" id="TIGR01981">
    <property type="entry name" value="sufD"/>
    <property type="match status" value="1"/>
</dbReference>
<dbReference type="InterPro" id="IPR055346">
    <property type="entry name" value="Fe-S_cluster_assembly_SufBD"/>
</dbReference>
<reference evidence="4" key="1">
    <citation type="submission" date="2020-03" db="EMBL/GenBank/DDBJ databases">
        <title>Draft sequencing of Paenibacilllus sp. S3N08.</title>
        <authorList>
            <person name="Kim D.-U."/>
        </authorList>
    </citation>
    <scope>NUCLEOTIDE SEQUENCE</scope>
    <source>
        <strain evidence="4">S3N08</strain>
    </source>
</reference>
<dbReference type="EMBL" id="JAAOIW010000005">
    <property type="protein sequence ID" value="NHN31609.1"/>
    <property type="molecule type" value="Genomic_DNA"/>
</dbReference>